<dbReference type="AlphaFoldDB" id="H2ZT31"/>
<name>H2ZT31_LATCH</name>
<dbReference type="GeneTree" id="ENSGT01150000286961"/>
<feature type="domain" description="G-protein coupled receptors family 1 profile" evidence="14">
    <location>
        <begin position="33"/>
        <end position="292"/>
    </location>
</feature>
<keyword evidence="6 13" id="KW-1133">Transmembrane helix</keyword>
<dbReference type="FunCoup" id="H2ZT31">
    <property type="interactions" value="246"/>
</dbReference>
<dbReference type="Ensembl" id="ENSLACT00000000555.1">
    <property type="protein sequence ID" value="ENSLACP00000000552.1"/>
    <property type="gene ID" value="ENSLACG00000000491.1"/>
</dbReference>
<keyword evidence="8 12" id="KW-0472">Membrane</keyword>
<dbReference type="OMA" id="QNTEENC"/>
<proteinExistence type="inferred from homology"/>
<feature type="transmembrane region" description="Helical" evidence="13">
    <location>
        <begin position="20"/>
        <end position="44"/>
    </location>
</feature>
<feature type="transmembrane region" description="Helical" evidence="13">
    <location>
        <begin position="56"/>
        <end position="78"/>
    </location>
</feature>
<dbReference type="PANTHER" id="PTHR11394:SF47">
    <property type="entry name" value="TASTE RECEPTOR TYPE 2 MEMBER 40"/>
    <property type="match status" value="1"/>
</dbReference>
<dbReference type="Proteomes" id="UP000008672">
    <property type="component" value="Unassembled WGS sequence"/>
</dbReference>
<reference evidence="15" key="2">
    <citation type="submission" date="2025-08" db="UniProtKB">
        <authorList>
            <consortium name="Ensembl"/>
        </authorList>
    </citation>
    <scope>IDENTIFICATION</scope>
</reference>
<evidence type="ECO:0000256" key="3">
    <source>
        <dbReference type="ARBA" id="ARBA00022480"/>
    </source>
</evidence>
<keyword evidence="3 12" id="KW-0919">Taste</keyword>
<evidence type="ECO:0000256" key="13">
    <source>
        <dbReference type="SAM" id="Phobius"/>
    </source>
</evidence>
<reference evidence="15" key="3">
    <citation type="submission" date="2025-09" db="UniProtKB">
        <authorList>
            <consortium name="Ensembl"/>
        </authorList>
    </citation>
    <scope>IDENTIFICATION</scope>
</reference>
<keyword evidence="9 12" id="KW-0675">Receptor</keyword>
<sequence length="318" mass="35858">FLGVLSATDHMASTNVLLQLVVEFIIVFFGLIGNAFIVHVNLLDYWTRSTLQPSELTVTILALFNIFIQLNLTFWFIIYLFNLCAYFGDEVYKVTDFLAIFFSKASYWFTAWLCFVYCVKIIKVNWRFFMRVKKRLNPLVNSLIIGTVLASFAMSFPIVYFIEFKTNSTSISKKCKDYYVDGMNIKIYAASLSFLTSFVPLAVMVFSSMGIVIFLYQHSWNKSKNVSSGASSHGDAHTAMAVMLICLNILYVACTATVLAANLIIAIVESDIMIAISFTSSIYSAGSSIIIIIGTVKLRQSCGKISLKLLFCWKQRLM</sequence>
<dbReference type="Gene3D" id="1.20.1070.10">
    <property type="entry name" value="Rhodopsin 7-helix transmembrane proteins"/>
    <property type="match status" value="1"/>
</dbReference>
<evidence type="ECO:0000256" key="1">
    <source>
        <dbReference type="ARBA" id="ARBA00004141"/>
    </source>
</evidence>
<keyword evidence="4 12" id="KW-0716">Sensory transduction</keyword>
<evidence type="ECO:0000259" key="14">
    <source>
        <dbReference type="PROSITE" id="PS50262"/>
    </source>
</evidence>
<dbReference type="HOGENOM" id="CLU_072337_0_0_1"/>
<evidence type="ECO:0000256" key="9">
    <source>
        <dbReference type="ARBA" id="ARBA00023170"/>
    </source>
</evidence>
<evidence type="ECO:0000256" key="11">
    <source>
        <dbReference type="RuleBase" id="RU004423"/>
    </source>
</evidence>
<accession>H2ZT31</accession>
<dbReference type="GO" id="GO:0004930">
    <property type="term" value="F:G protein-coupled receptor activity"/>
    <property type="evidence" value="ECO:0007669"/>
    <property type="project" value="UniProtKB-KW"/>
</dbReference>
<keyword evidence="5 12" id="KW-0812">Transmembrane</keyword>
<evidence type="ECO:0000256" key="7">
    <source>
        <dbReference type="ARBA" id="ARBA00023040"/>
    </source>
</evidence>
<feature type="transmembrane region" description="Helical" evidence="13">
    <location>
        <begin position="272"/>
        <end position="296"/>
    </location>
</feature>
<feature type="transmembrane region" description="Helical" evidence="13">
    <location>
        <begin position="187"/>
        <end position="216"/>
    </location>
</feature>
<dbReference type="GO" id="GO:0016020">
    <property type="term" value="C:membrane"/>
    <property type="evidence" value="ECO:0007669"/>
    <property type="project" value="UniProtKB-SubCell"/>
</dbReference>
<gene>
    <name evidence="15" type="primary">LOC102345124</name>
</gene>
<keyword evidence="16" id="KW-1185">Reference proteome</keyword>
<comment type="similarity">
    <text evidence="2 11">Belongs to the G-protein coupled receptor T2R family.</text>
</comment>
<evidence type="ECO:0000313" key="16">
    <source>
        <dbReference type="Proteomes" id="UP000008672"/>
    </source>
</evidence>
<feature type="transmembrane region" description="Helical" evidence="13">
    <location>
        <begin position="98"/>
        <end position="119"/>
    </location>
</feature>
<dbReference type="Pfam" id="PF05296">
    <property type="entry name" value="TAS2R"/>
    <property type="match status" value="1"/>
</dbReference>
<dbReference type="InParanoid" id="H2ZT31"/>
<reference evidence="16" key="1">
    <citation type="submission" date="2011-08" db="EMBL/GenBank/DDBJ databases">
        <title>The draft genome of Latimeria chalumnae.</title>
        <authorList>
            <person name="Di Palma F."/>
            <person name="Alfoldi J."/>
            <person name="Johnson J."/>
            <person name="Berlin A."/>
            <person name="Gnerre S."/>
            <person name="Jaffe D."/>
            <person name="MacCallum I."/>
            <person name="Young S."/>
            <person name="Walker B.J."/>
            <person name="Lander E."/>
            <person name="Lindblad-Toh K."/>
        </authorList>
    </citation>
    <scope>NUCLEOTIDE SEQUENCE [LARGE SCALE GENOMIC DNA]</scope>
    <source>
        <strain evidence="16">Wild caught</strain>
    </source>
</reference>
<dbReference type="InterPro" id="IPR017452">
    <property type="entry name" value="GPCR_Rhodpsn_7TM"/>
</dbReference>
<evidence type="ECO:0000256" key="2">
    <source>
        <dbReference type="ARBA" id="ARBA00007376"/>
    </source>
</evidence>
<comment type="subcellular location">
    <subcellularLocation>
        <location evidence="1 12">Membrane</location>
        <topology evidence="1 12">Multi-pass membrane protein</topology>
    </subcellularLocation>
</comment>
<keyword evidence="7 12" id="KW-0297">G-protein coupled receptor</keyword>
<evidence type="ECO:0000256" key="8">
    <source>
        <dbReference type="ARBA" id="ARBA00023136"/>
    </source>
</evidence>
<evidence type="ECO:0000256" key="4">
    <source>
        <dbReference type="ARBA" id="ARBA00022606"/>
    </source>
</evidence>
<keyword evidence="10 12" id="KW-0807">Transducer</keyword>
<dbReference type="EMBL" id="AFYH01275545">
    <property type="status" value="NOT_ANNOTATED_CDS"/>
    <property type="molecule type" value="Genomic_DNA"/>
</dbReference>
<evidence type="ECO:0000256" key="10">
    <source>
        <dbReference type="ARBA" id="ARBA00023224"/>
    </source>
</evidence>
<dbReference type="PANTHER" id="PTHR11394">
    <property type="entry name" value="TASTE RECEPTOR TYPE 2"/>
    <property type="match status" value="1"/>
</dbReference>
<dbReference type="SUPFAM" id="SSF81321">
    <property type="entry name" value="Family A G protein-coupled receptor-like"/>
    <property type="match status" value="1"/>
</dbReference>
<dbReference type="PROSITE" id="PS50262">
    <property type="entry name" value="G_PROTEIN_RECEP_F1_2"/>
    <property type="match status" value="1"/>
</dbReference>
<dbReference type="GO" id="GO:0033038">
    <property type="term" value="F:bitter taste receptor activity"/>
    <property type="evidence" value="ECO:0007669"/>
    <property type="project" value="InterPro"/>
</dbReference>
<evidence type="ECO:0000256" key="12">
    <source>
        <dbReference type="RuleBase" id="RU004424"/>
    </source>
</evidence>
<feature type="transmembrane region" description="Helical" evidence="13">
    <location>
        <begin position="237"/>
        <end position="266"/>
    </location>
</feature>
<evidence type="ECO:0000313" key="15">
    <source>
        <dbReference type="Ensembl" id="ENSLACP00000000552.1"/>
    </source>
</evidence>
<feature type="transmembrane region" description="Helical" evidence="13">
    <location>
        <begin position="139"/>
        <end position="162"/>
    </location>
</feature>
<dbReference type="InterPro" id="IPR007960">
    <property type="entry name" value="TAS2R"/>
</dbReference>
<evidence type="ECO:0000256" key="5">
    <source>
        <dbReference type="ARBA" id="ARBA00022692"/>
    </source>
</evidence>
<evidence type="ECO:0000256" key="6">
    <source>
        <dbReference type="ARBA" id="ARBA00022989"/>
    </source>
</evidence>
<protein>
    <recommendedName>
        <fullName evidence="12">Taste receptor type 2</fullName>
    </recommendedName>
</protein>
<organism evidence="15 16">
    <name type="scientific">Latimeria chalumnae</name>
    <name type="common">Coelacanth</name>
    <dbReference type="NCBI Taxonomy" id="7897"/>
    <lineage>
        <taxon>Eukaryota</taxon>
        <taxon>Metazoa</taxon>
        <taxon>Chordata</taxon>
        <taxon>Craniata</taxon>
        <taxon>Vertebrata</taxon>
        <taxon>Euteleostomi</taxon>
        <taxon>Coelacanthiformes</taxon>
        <taxon>Coelacanthidae</taxon>
        <taxon>Latimeria</taxon>
    </lineage>
</organism>